<feature type="domain" description="HTH crp-type" evidence="5">
    <location>
        <begin position="182"/>
        <end position="257"/>
    </location>
</feature>
<sequence length="284" mass="31019">MPSLASMSQDTMHSQNAALSGGRLKQPHLASDHGIATSGIQLPQALPSLLARGLTPQDMLRVNAARPTFVTLEPGQSLYYQGDDCNNIYLLLDGWAFRHQILEDGRRQILDFALPGVVFGLPGTGIMTHSLETLTGCTFSVFTRERLFDLMRDVPALGFRLLEIMAAAEARAFEHLTSVGRRTAKERVAHLLLELVTRASQTPAMPRDGSMTLPLMLPHIADALGLTSETVCRALSSMRKDKIATLRGQKLDILDLKRLAHAAGVDLMADFRHGTNGETLRLAS</sequence>
<reference evidence="6 7" key="1">
    <citation type="journal article" date="2013" name="Antonie Van Leeuwenhoek">
        <title>Dongia rigui sp. nov., isolated from freshwater of a large wetland in Korea.</title>
        <authorList>
            <person name="Baik K.S."/>
            <person name="Hwang Y.M."/>
            <person name="Choi J.S."/>
            <person name="Kwon J."/>
            <person name="Seong C.N."/>
        </authorList>
    </citation>
    <scope>NUCLEOTIDE SEQUENCE [LARGE SCALE GENOMIC DNA]</scope>
    <source>
        <strain evidence="6 7">04SU4-P</strain>
    </source>
</reference>
<keyword evidence="1" id="KW-0805">Transcription regulation</keyword>
<evidence type="ECO:0000256" key="1">
    <source>
        <dbReference type="ARBA" id="ARBA00023015"/>
    </source>
</evidence>
<dbReference type="InterPro" id="IPR036388">
    <property type="entry name" value="WH-like_DNA-bd_sf"/>
</dbReference>
<evidence type="ECO:0000256" key="2">
    <source>
        <dbReference type="ARBA" id="ARBA00023125"/>
    </source>
</evidence>
<accession>A0ABU5DUT2</accession>
<dbReference type="Gene3D" id="2.60.120.10">
    <property type="entry name" value="Jelly Rolls"/>
    <property type="match status" value="1"/>
</dbReference>
<keyword evidence="2" id="KW-0238">DNA-binding</keyword>
<comment type="caution">
    <text evidence="6">The sequence shown here is derived from an EMBL/GenBank/DDBJ whole genome shotgun (WGS) entry which is preliminary data.</text>
</comment>
<dbReference type="InterPro" id="IPR050397">
    <property type="entry name" value="Env_Response_Regulators"/>
</dbReference>
<dbReference type="InterPro" id="IPR012318">
    <property type="entry name" value="HTH_CRP"/>
</dbReference>
<name>A0ABU5DUT2_9PROT</name>
<evidence type="ECO:0000259" key="4">
    <source>
        <dbReference type="PROSITE" id="PS50042"/>
    </source>
</evidence>
<dbReference type="Pfam" id="PF00027">
    <property type="entry name" value="cNMP_binding"/>
    <property type="match status" value="1"/>
</dbReference>
<dbReference type="InterPro" id="IPR014710">
    <property type="entry name" value="RmlC-like_jellyroll"/>
</dbReference>
<evidence type="ECO:0000259" key="5">
    <source>
        <dbReference type="PROSITE" id="PS51063"/>
    </source>
</evidence>
<dbReference type="SMART" id="SM00100">
    <property type="entry name" value="cNMP"/>
    <property type="match status" value="1"/>
</dbReference>
<proteinExistence type="predicted"/>
<dbReference type="PROSITE" id="PS50042">
    <property type="entry name" value="CNMP_BINDING_3"/>
    <property type="match status" value="1"/>
</dbReference>
<dbReference type="Gene3D" id="1.10.10.10">
    <property type="entry name" value="Winged helix-like DNA-binding domain superfamily/Winged helix DNA-binding domain"/>
    <property type="match status" value="1"/>
</dbReference>
<dbReference type="EMBL" id="JAXCLX010000001">
    <property type="protein sequence ID" value="MDY0870973.1"/>
    <property type="molecule type" value="Genomic_DNA"/>
</dbReference>
<evidence type="ECO:0000313" key="7">
    <source>
        <dbReference type="Proteomes" id="UP001271769"/>
    </source>
</evidence>
<dbReference type="PROSITE" id="PS51063">
    <property type="entry name" value="HTH_CRP_2"/>
    <property type="match status" value="1"/>
</dbReference>
<dbReference type="PANTHER" id="PTHR24567:SF68">
    <property type="entry name" value="DNA-BINDING TRANSCRIPTIONAL DUAL REGULATOR CRP"/>
    <property type="match status" value="1"/>
</dbReference>
<dbReference type="PANTHER" id="PTHR24567">
    <property type="entry name" value="CRP FAMILY TRANSCRIPTIONAL REGULATORY PROTEIN"/>
    <property type="match status" value="1"/>
</dbReference>
<protein>
    <submittedName>
        <fullName evidence="6">Crp/Fnr family transcriptional regulator</fullName>
    </submittedName>
</protein>
<gene>
    <name evidence="6" type="ORF">SMD31_03530</name>
</gene>
<dbReference type="SMART" id="SM00419">
    <property type="entry name" value="HTH_CRP"/>
    <property type="match status" value="1"/>
</dbReference>
<feature type="domain" description="Cyclic nucleotide-binding" evidence="4">
    <location>
        <begin position="50"/>
        <end position="120"/>
    </location>
</feature>
<organism evidence="6 7">
    <name type="scientific">Dongia rigui</name>
    <dbReference type="NCBI Taxonomy" id="940149"/>
    <lineage>
        <taxon>Bacteria</taxon>
        <taxon>Pseudomonadati</taxon>
        <taxon>Pseudomonadota</taxon>
        <taxon>Alphaproteobacteria</taxon>
        <taxon>Rhodospirillales</taxon>
        <taxon>Dongiaceae</taxon>
        <taxon>Dongia</taxon>
    </lineage>
</organism>
<keyword evidence="3" id="KW-0804">Transcription</keyword>
<dbReference type="CDD" id="cd00038">
    <property type="entry name" value="CAP_ED"/>
    <property type="match status" value="1"/>
</dbReference>
<dbReference type="InterPro" id="IPR000595">
    <property type="entry name" value="cNMP-bd_dom"/>
</dbReference>
<dbReference type="Proteomes" id="UP001271769">
    <property type="component" value="Unassembled WGS sequence"/>
</dbReference>
<dbReference type="InterPro" id="IPR018490">
    <property type="entry name" value="cNMP-bd_dom_sf"/>
</dbReference>
<dbReference type="InterPro" id="IPR036390">
    <property type="entry name" value="WH_DNA-bd_sf"/>
</dbReference>
<keyword evidence="7" id="KW-1185">Reference proteome</keyword>
<dbReference type="SUPFAM" id="SSF51206">
    <property type="entry name" value="cAMP-binding domain-like"/>
    <property type="match status" value="1"/>
</dbReference>
<dbReference type="RefSeq" id="WP_320499344.1">
    <property type="nucleotide sequence ID" value="NZ_JAXCLX010000001.1"/>
</dbReference>
<evidence type="ECO:0000313" key="6">
    <source>
        <dbReference type="EMBL" id="MDY0870973.1"/>
    </source>
</evidence>
<dbReference type="SUPFAM" id="SSF46785">
    <property type="entry name" value="Winged helix' DNA-binding domain"/>
    <property type="match status" value="1"/>
</dbReference>
<dbReference type="Pfam" id="PF13545">
    <property type="entry name" value="HTH_Crp_2"/>
    <property type="match status" value="1"/>
</dbReference>
<evidence type="ECO:0000256" key="3">
    <source>
        <dbReference type="ARBA" id="ARBA00023163"/>
    </source>
</evidence>